<accession>A0ABM9E493</accession>
<sequence length="91" mass="10251">MTIMIHVAGAQPEDIIRGLFAAQAGVRQGWRHTRSGATARFVGVRRVSKWIGLRELHLYQCPLSATTKRRLQSHSCPCHRSSWPYGARLTP</sequence>
<gene>
    <name evidence="1" type="ORF">MES5069_390072</name>
</gene>
<dbReference type="EMBL" id="CAKXZT010000134">
    <property type="protein sequence ID" value="CAH2403584.1"/>
    <property type="molecule type" value="Genomic_DNA"/>
</dbReference>
<evidence type="ECO:0000313" key="1">
    <source>
        <dbReference type="EMBL" id="CAH2403584.1"/>
    </source>
</evidence>
<evidence type="ECO:0000313" key="2">
    <source>
        <dbReference type="Proteomes" id="UP001153050"/>
    </source>
</evidence>
<proteinExistence type="predicted"/>
<dbReference type="Proteomes" id="UP001153050">
    <property type="component" value="Unassembled WGS sequence"/>
</dbReference>
<protein>
    <submittedName>
        <fullName evidence="1">Uncharacterized protein</fullName>
    </submittedName>
</protein>
<organism evidence="1 2">
    <name type="scientific">Mesorhizobium escarrei</name>
    <dbReference type="NCBI Taxonomy" id="666018"/>
    <lineage>
        <taxon>Bacteria</taxon>
        <taxon>Pseudomonadati</taxon>
        <taxon>Pseudomonadota</taxon>
        <taxon>Alphaproteobacteria</taxon>
        <taxon>Hyphomicrobiales</taxon>
        <taxon>Phyllobacteriaceae</taxon>
        <taxon>Mesorhizobium</taxon>
    </lineage>
</organism>
<reference evidence="1 2" key="1">
    <citation type="submission" date="2022-03" db="EMBL/GenBank/DDBJ databases">
        <authorList>
            <person name="Brunel B."/>
        </authorList>
    </citation>
    <scope>NUCLEOTIDE SEQUENCE [LARGE SCALE GENOMIC DNA]</scope>
    <source>
        <strain evidence="1">STM5069sample</strain>
    </source>
</reference>
<keyword evidence="2" id="KW-1185">Reference proteome</keyword>
<comment type="caution">
    <text evidence="1">The sequence shown here is derived from an EMBL/GenBank/DDBJ whole genome shotgun (WGS) entry which is preliminary data.</text>
</comment>
<name>A0ABM9E493_9HYPH</name>